<feature type="region of interest" description="Disordered" evidence="3">
    <location>
        <begin position="149"/>
        <end position="184"/>
    </location>
</feature>
<dbReference type="FunFam" id="2.30.170.20:FF:000001">
    <property type="entry name" value="probable ribosome biogenesis protein RLP24"/>
    <property type="match status" value="1"/>
</dbReference>
<protein>
    <submittedName>
        <fullName evidence="5">60S ribosomal protein L24</fullName>
    </submittedName>
</protein>
<dbReference type="Proteomes" id="UP000244803">
    <property type="component" value="Chromosome 3"/>
</dbReference>
<dbReference type="CDD" id="cd00472">
    <property type="entry name" value="Ribosomal_L24e_L24"/>
    <property type="match status" value="1"/>
</dbReference>
<dbReference type="GO" id="GO:0005840">
    <property type="term" value="C:ribosome"/>
    <property type="evidence" value="ECO:0007669"/>
    <property type="project" value="UniProtKB-KW"/>
</dbReference>
<proteinExistence type="inferred from homology"/>
<keyword evidence="5" id="KW-0689">Ribosomal protein</keyword>
<evidence type="ECO:0000256" key="3">
    <source>
        <dbReference type="SAM" id="MobiDB-lite"/>
    </source>
</evidence>
<reference evidence="5" key="1">
    <citation type="submission" date="2022-07" db="EMBL/GenBank/DDBJ databases">
        <title>Evaluation of T. orientalis genome assembly methods using nanopore sequencing and analysis of variation between genomes.</title>
        <authorList>
            <person name="Yam J."/>
            <person name="Micallef M.L."/>
            <person name="Liu M."/>
            <person name="Djordjevic S.P."/>
            <person name="Bogema D.R."/>
            <person name="Jenkins C."/>
        </authorList>
    </citation>
    <scope>NUCLEOTIDE SEQUENCE</scope>
    <source>
        <strain evidence="5">Fish Creek</strain>
    </source>
</reference>
<keyword evidence="2" id="KW-0690">Ribosome biogenesis</keyword>
<organism evidence="5 6">
    <name type="scientific">Theileria orientalis</name>
    <dbReference type="NCBI Taxonomy" id="68886"/>
    <lineage>
        <taxon>Eukaryota</taxon>
        <taxon>Sar</taxon>
        <taxon>Alveolata</taxon>
        <taxon>Apicomplexa</taxon>
        <taxon>Aconoidasida</taxon>
        <taxon>Piroplasmida</taxon>
        <taxon>Theileriidae</taxon>
        <taxon>Theileria</taxon>
    </lineage>
</organism>
<dbReference type="EMBL" id="CP056066">
    <property type="protein sequence ID" value="UKJ89053.2"/>
    <property type="molecule type" value="Genomic_DNA"/>
</dbReference>
<dbReference type="InterPro" id="IPR011017">
    <property type="entry name" value="TRASH_dom"/>
</dbReference>
<dbReference type="InterPro" id="IPR056366">
    <property type="entry name" value="Ribosomal_eL24"/>
</dbReference>
<dbReference type="SMART" id="SM00746">
    <property type="entry name" value="TRASH"/>
    <property type="match status" value="1"/>
</dbReference>
<dbReference type="SUPFAM" id="SSF57716">
    <property type="entry name" value="Glucocorticoid receptor-like (DNA-binding domain)"/>
    <property type="match status" value="1"/>
</dbReference>
<evidence type="ECO:0000259" key="4">
    <source>
        <dbReference type="SMART" id="SM00746"/>
    </source>
</evidence>
<dbReference type="PANTHER" id="PTHR10792">
    <property type="entry name" value="60S RIBOSOMAL PROTEIN L24"/>
    <property type="match status" value="1"/>
</dbReference>
<evidence type="ECO:0000256" key="2">
    <source>
        <dbReference type="ARBA" id="ARBA00022517"/>
    </source>
</evidence>
<feature type="compositionally biased region" description="Basic and acidic residues" evidence="3">
    <location>
        <begin position="149"/>
        <end position="162"/>
    </location>
</feature>
<comment type="similarity">
    <text evidence="1">Belongs to the eukaryotic ribosomal protein eL24 family.</text>
</comment>
<keyword evidence="5" id="KW-0687">Ribonucleoprotein</keyword>
<dbReference type="GO" id="GO:0042273">
    <property type="term" value="P:ribosomal large subunit biogenesis"/>
    <property type="evidence" value="ECO:0007669"/>
    <property type="project" value="TreeGrafter"/>
</dbReference>
<dbReference type="InterPro" id="IPR038630">
    <property type="entry name" value="L24e/L24_sf"/>
</dbReference>
<accession>A0A976QQG9</accession>
<feature type="domain" description="TRASH" evidence="4">
    <location>
        <begin position="6"/>
        <end position="44"/>
    </location>
</feature>
<dbReference type="AlphaFoldDB" id="A0A976QQG9"/>
<dbReference type="GO" id="GO:0005730">
    <property type="term" value="C:nucleolus"/>
    <property type="evidence" value="ECO:0007669"/>
    <property type="project" value="TreeGrafter"/>
</dbReference>
<gene>
    <name evidence="5" type="ORF">MACJ_002299</name>
</gene>
<sequence length="184" mass="21984">MKIDKCWLCSCNVYPGHGIVFVRNDSKIFRFCSSKCHKHFKAKHNPRKIKWTKAYRRLQGKELNNDENIEMELRKNRPVRYNRNLYINAIKAIKQTEKVEYLRKLLLFKQRRRNLVAKKLSLAEKELEKHKDILPLKIDQLDSESMRLETERKSTAHLKVSEPTKFVKNRKNKKKGDDAMDLDS</sequence>
<dbReference type="InterPro" id="IPR000988">
    <property type="entry name" value="Ribosomal_eL24-rel_N"/>
</dbReference>
<name>A0A976QQG9_THEOR</name>
<dbReference type="OrthoDB" id="361591at2759"/>
<dbReference type="GO" id="GO:0003735">
    <property type="term" value="F:structural constituent of ribosome"/>
    <property type="evidence" value="ECO:0007669"/>
    <property type="project" value="InterPro"/>
</dbReference>
<evidence type="ECO:0000313" key="5">
    <source>
        <dbReference type="EMBL" id="UKJ89053.2"/>
    </source>
</evidence>
<evidence type="ECO:0000313" key="6">
    <source>
        <dbReference type="Proteomes" id="UP000244803"/>
    </source>
</evidence>
<dbReference type="Pfam" id="PF01246">
    <property type="entry name" value="Ribosomal_L24e"/>
    <property type="match status" value="1"/>
</dbReference>
<evidence type="ECO:0000256" key="1">
    <source>
        <dbReference type="ARBA" id="ARBA00005647"/>
    </source>
</evidence>
<dbReference type="Gene3D" id="2.30.170.20">
    <property type="entry name" value="Ribosomal protein L24e"/>
    <property type="match status" value="1"/>
</dbReference>
<dbReference type="PANTHER" id="PTHR10792:SF8">
    <property type="entry name" value="RIBOSOME BIOGENESIS PROTEIN RLP24-RELATED"/>
    <property type="match status" value="1"/>
</dbReference>